<gene>
    <name evidence="2" type="ORF">EK403_16170</name>
</gene>
<dbReference type="OrthoDB" id="5291101at2"/>
<dbReference type="Gene3D" id="3.90.550.10">
    <property type="entry name" value="Spore Coat Polysaccharide Biosynthesis Protein SpsA, Chain A"/>
    <property type="match status" value="1"/>
</dbReference>
<dbReference type="CDD" id="cd06433">
    <property type="entry name" value="GT_2_WfgS_like"/>
    <property type="match status" value="1"/>
</dbReference>
<sequence length="270" mass="29999">MIVTVVTPTLNGAAYIAECIDSVKRNHGPGYEVDHVIVDGGSTDGTVELARKRGARVREGRDDGIFDAINKGSFESKGDLLGFLGADDVMLDGALAAVTAAHRRRGRRWIVGGIRWIDDKGARLGELAAPPSWMTTRMHVCLGWNPIMHMSTYITRDFFTELGGFDKRFRDSGDYDLFARALARAPYERVARPLTCFRRTGENNSAVHTARTSAENRSVRSALGPRSEIERMMWRAVLKAWMNGRNPGWMAAKFAGAAQYRLGLQKKAYF</sequence>
<dbReference type="AlphaFoldDB" id="A0A4Q0MCW9"/>
<dbReference type="Proteomes" id="UP000289708">
    <property type="component" value="Unassembled WGS sequence"/>
</dbReference>
<dbReference type="InterPro" id="IPR050834">
    <property type="entry name" value="Glycosyltransf_2"/>
</dbReference>
<name>A0A4Q0MCW9_9HYPH</name>
<reference evidence="2 3" key="1">
    <citation type="submission" date="2018-12" db="EMBL/GenBank/DDBJ databases">
        <title>bacterium Hansschlegelia zhihuaiae S113.</title>
        <authorList>
            <person name="He J."/>
        </authorList>
    </citation>
    <scope>NUCLEOTIDE SEQUENCE [LARGE SCALE GENOMIC DNA]</scope>
    <source>
        <strain evidence="2 3">S 113</strain>
    </source>
</reference>
<dbReference type="InterPro" id="IPR001173">
    <property type="entry name" value="Glyco_trans_2-like"/>
</dbReference>
<dbReference type="RefSeq" id="WP_128778509.1">
    <property type="nucleotide sequence ID" value="NZ_RYFI01000016.1"/>
</dbReference>
<accession>A0A4Q0MCW9</accession>
<dbReference type="PANTHER" id="PTHR43685">
    <property type="entry name" value="GLYCOSYLTRANSFERASE"/>
    <property type="match status" value="1"/>
</dbReference>
<evidence type="ECO:0000259" key="1">
    <source>
        <dbReference type="Pfam" id="PF00535"/>
    </source>
</evidence>
<evidence type="ECO:0000313" key="2">
    <source>
        <dbReference type="EMBL" id="RXF70943.1"/>
    </source>
</evidence>
<keyword evidence="2" id="KW-0808">Transferase</keyword>
<feature type="domain" description="Glycosyltransferase 2-like" evidence="1">
    <location>
        <begin position="4"/>
        <end position="146"/>
    </location>
</feature>
<dbReference type="InterPro" id="IPR029044">
    <property type="entry name" value="Nucleotide-diphossugar_trans"/>
</dbReference>
<keyword evidence="3" id="KW-1185">Reference proteome</keyword>
<dbReference type="GO" id="GO:0016740">
    <property type="term" value="F:transferase activity"/>
    <property type="evidence" value="ECO:0007669"/>
    <property type="project" value="UniProtKB-KW"/>
</dbReference>
<protein>
    <submittedName>
        <fullName evidence="2">Glycosyltransferase</fullName>
    </submittedName>
</protein>
<proteinExistence type="predicted"/>
<dbReference type="SUPFAM" id="SSF53448">
    <property type="entry name" value="Nucleotide-diphospho-sugar transferases"/>
    <property type="match status" value="1"/>
</dbReference>
<organism evidence="2 3">
    <name type="scientific">Hansschlegelia zhihuaiae</name>
    <dbReference type="NCBI Taxonomy" id="405005"/>
    <lineage>
        <taxon>Bacteria</taxon>
        <taxon>Pseudomonadati</taxon>
        <taxon>Pseudomonadota</taxon>
        <taxon>Alphaproteobacteria</taxon>
        <taxon>Hyphomicrobiales</taxon>
        <taxon>Methylopilaceae</taxon>
        <taxon>Hansschlegelia</taxon>
    </lineage>
</organism>
<evidence type="ECO:0000313" key="3">
    <source>
        <dbReference type="Proteomes" id="UP000289708"/>
    </source>
</evidence>
<dbReference type="EMBL" id="RYFI01000016">
    <property type="protein sequence ID" value="RXF70943.1"/>
    <property type="molecule type" value="Genomic_DNA"/>
</dbReference>
<comment type="caution">
    <text evidence="2">The sequence shown here is derived from an EMBL/GenBank/DDBJ whole genome shotgun (WGS) entry which is preliminary data.</text>
</comment>
<dbReference type="PANTHER" id="PTHR43685:SF11">
    <property type="entry name" value="GLYCOSYLTRANSFERASE TAGX-RELATED"/>
    <property type="match status" value="1"/>
</dbReference>
<dbReference type="Pfam" id="PF00535">
    <property type="entry name" value="Glycos_transf_2"/>
    <property type="match status" value="1"/>
</dbReference>